<proteinExistence type="inferred from homology"/>
<organism evidence="12 13">
    <name type="scientific">Streptacidiphilus alkalitolerans</name>
    <dbReference type="NCBI Taxonomy" id="3342712"/>
    <lineage>
        <taxon>Bacteria</taxon>
        <taxon>Bacillati</taxon>
        <taxon>Actinomycetota</taxon>
        <taxon>Actinomycetes</taxon>
        <taxon>Kitasatosporales</taxon>
        <taxon>Streptomycetaceae</taxon>
        <taxon>Streptacidiphilus</taxon>
    </lineage>
</organism>
<protein>
    <submittedName>
        <fullName evidence="12">Na+/H+ antiporter</fullName>
    </submittedName>
</protein>
<keyword evidence="9 10" id="KW-0739">Sodium transport</keyword>
<dbReference type="Gene3D" id="6.10.140.1330">
    <property type="match status" value="1"/>
</dbReference>
<feature type="transmembrane region" description="Helical" evidence="10">
    <location>
        <begin position="344"/>
        <end position="361"/>
    </location>
</feature>
<feature type="transmembrane region" description="Helical" evidence="10">
    <location>
        <begin position="266"/>
        <end position="287"/>
    </location>
</feature>
<comment type="caution">
    <text evidence="12">The sequence shown here is derived from an EMBL/GenBank/DDBJ whole genome shotgun (WGS) entry which is preliminary data.</text>
</comment>
<keyword evidence="4 10" id="KW-0812">Transmembrane</keyword>
<dbReference type="PANTHER" id="PTHR10110:SF86">
    <property type="entry name" value="SODIUM_HYDROGEN EXCHANGER 7"/>
    <property type="match status" value="1"/>
</dbReference>
<evidence type="ECO:0000256" key="3">
    <source>
        <dbReference type="ARBA" id="ARBA00022475"/>
    </source>
</evidence>
<evidence type="ECO:0000256" key="4">
    <source>
        <dbReference type="ARBA" id="ARBA00022692"/>
    </source>
</evidence>
<feature type="transmembrane region" description="Helical" evidence="10">
    <location>
        <begin position="299"/>
        <end position="323"/>
    </location>
</feature>
<feature type="domain" description="Cation/H+ exchanger transmembrane" evidence="11">
    <location>
        <begin position="13"/>
        <end position="406"/>
    </location>
</feature>
<name>A0ABV6VEE2_9ACTN</name>
<comment type="caution">
    <text evidence="10">Lacks conserved residue(s) required for the propagation of feature annotation.</text>
</comment>
<sequence length="535" mass="57727">MSSSALLPLVAGSAAVAGLARRIRLSAPLLLVAVGLVASYVPGVPEYTLDPELVLPLVLPPLLYTAALDSSYRGLRANVRPVALLSVGYVLFSTLAVGLIAYAVIPGLPIAAAFVLGAVVAPPDAVAATAIARKVGLPRRIVTILQGESLVNDATAITAYRVAVAAAVGEGFSWGTAFGEFLLAALGGTAVGLVLMVPLQWARTRLRDRLLLNTFSLLVPFAAYAAAEAFHASGVIAVVVVGLYLGHHAHTVDFALRLQEDSVWRMVAFILESAVFALIGLQLPVVLRALGHYSTGELLLWAVLVLGAVIVMRFVWCWPATYLPVLLSARVREREGMPDWTRPFVIAWAGMRGVVSLAVAFSIPETVKDSAGGTPFPDRDLILYLTFVVVIGTLLLQGLTLPRLVRALPLPAPDPQREVLLEAQAQNDASIAAAERLDVLLAEPRNRLPAPLETRLRRVLDRRQNAVWERLGSAVDEESGESADAVYRRLGKETIAAEREVFVRLRDDDRIDDELLRRLIRNLDFEEALVDRGEE</sequence>
<evidence type="ECO:0000313" key="13">
    <source>
        <dbReference type="Proteomes" id="UP001592582"/>
    </source>
</evidence>
<comment type="similarity">
    <text evidence="10">Belongs to the monovalent cation:proton antiporter 1 (CPA1) transporter (TC 2.A.36) family.</text>
</comment>
<comment type="function">
    <text evidence="10">Na(+)/H(+) antiporter that extrudes sodium in exchange for external protons.</text>
</comment>
<reference evidence="12 13" key="1">
    <citation type="submission" date="2024-09" db="EMBL/GenBank/DDBJ databases">
        <authorList>
            <person name="Lee S.D."/>
        </authorList>
    </citation>
    <scope>NUCLEOTIDE SEQUENCE [LARGE SCALE GENOMIC DNA]</scope>
    <source>
        <strain evidence="12 13">N1-1</strain>
    </source>
</reference>
<dbReference type="RefSeq" id="WP_380512500.1">
    <property type="nucleotide sequence ID" value="NZ_JBHEZX010000010.1"/>
</dbReference>
<dbReference type="InterPro" id="IPR018422">
    <property type="entry name" value="Cation/H_exchanger_CPA1"/>
</dbReference>
<accession>A0ABV6VEE2</accession>
<feature type="transmembrane region" description="Helical" evidence="10">
    <location>
        <begin position="221"/>
        <end position="245"/>
    </location>
</feature>
<dbReference type="InterPro" id="IPR006153">
    <property type="entry name" value="Cation/H_exchanger_TM"/>
</dbReference>
<keyword evidence="7 10" id="KW-0406">Ion transport</keyword>
<evidence type="ECO:0000256" key="2">
    <source>
        <dbReference type="ARBA" id="ARBA00022448"/>
    </source>
</evidence>
<keyword evidence="2 10" id="KW-0813">Transport</keyword>
<evidence type="ECO:0000256" key="6">
    <source>
        <dbReference type="ARBA" id="ARBA00023053"/>
    </source>
</evidence>
<keyword evidence="5 10" id="KW-1133">Transmembrane helix</keyword>
<evidence type="ECO:0000256" key="10">
    <source>
        <dbReference type="RuleBase" id="RU366002"/>
    </source>
</evidence>
<keyword evidence="3 10" id="KW-1003">Cell membrane</keyword>
<evidence type="ECO:0000259" key="11">
    <source>
        <dbReference type="Pfam" id="PF00999"/>
    </source>
</evidence>
<keyword evidence="13" id="KW-1185">Reference proteome</keyword>
<evidence type="ECO:0000256" key="5">
    <source>
        <dbReference type="ARBA" id="ARBA00022989"/>
    </source>
</evidence>
<gene>
    <name evidence="12" type="ORF">ACEZDG_22760</name>
</gene>
<keyword evidence="6 10" id="KW-0915">Sodium</keyword>
<feature type="transmembrane region" description="Helical" evidence="10">
    <location>
        <begin position="82"/>
        <end position="105"/>
    </location>
</feature>
<dbReference type="PANTHER" id="PTHR10110">
    <property type="entry name" value="SODIUM/HYDROGEN EXCHANGER"/>
    <property type="match status" value="1"/>
</dbReference>
<feature type="transmembrane region" description="Helical" evidence="10">
    <location>
        <begin position="181"/>
        <end position="201"/>
    </location>
</feature>
<comment type="subcellular location">
    <subcellularLocation>
        <location evidence="1 10">Cell membrane</location>
        <topology evidence="1 10">Multi-pass membrane protein</topology>
    </subcellularLocation>
</comment>
<keyword evidence="10" id="KW-0050">Antiport</keyword>
<evidence type="ECO:0000256" key="8">
    <source>
        <dbReference type="ARBA" id="ARBA00023136"/>
    </source>
</evidence>
<dbReference type="NCBIfam" id="TIGR00831">
    <property type="entry name" value="a_cpa1"/>
    <property type="match status" value="1"/>
</dbReference>
<keyword evidence="8 10" id="KW-0472">Membrane</keyword>
<evidence type="ECO:0000256" key="9">
    <source>
        <dbReference type="ARBA" id="ARBA00023201"/>
    </source>
</evidence>
<dbReference type="EMBL" id="JBHEZX010000010">
    <property type="protein sequence ID" value="MFC1412092.1"/>
    <property type="molecule type" value="Genomic_DNA"/>
</dbReference>
<evidence type="ECO:0000256" key="7">
    <source>
        <dbReference type="ARBA" id="ARBA00023065"/>
    </source>
</evidence>
<dbReference type="InterPro" id="IPR004705">
    <property type="entry name" value="Cation/H_exchanger_CPA1_bac"/>
</dbReference>
<dbReference type="Pfam" id="PF00999">
    <property type="entry name" value="Na_H_Exchanger"/>
    <property type="match status" value="1"/>
</dbReference>
<feature type="transmembrane region" description="Helical" evidence="10">
    <location>
        <begin position="381"/>
        <end position="401"/>
    </location>
</feature>
<evidence type="ECO:0000313" key="12">
    <source>
        <dbReference type="EMBL" id="MFC1412092.1"/>
    </source>
</evidence>
<dbReference type="Proteomes" id="UP001592582">
    <property type="component" value="Unassembled WGS sequence"/>
</dbReference>
<evidence type="ECO:0000256" key="1">
    <source>
        <dbReference type="ARBA" id="ARBA00004651"/>
    </source>
</evidence>
<feature type="transmembrane region" description="Helical" evidence="10">
    <location>
        <begin position="111"/>
        <end position="132"/>
    </location>
</feature>